<evidence type="ECO:0000313" key="2">
    <source>
        <dbReference type="Proteomes" id="UP000526003"/>
    </source>
</evidence>
<reference evidence="1 2" key="1">
    <citation type="submission" date="2020-08" db="EMBL/GenBank/DDBJ databases">
        <title>Pseudomonas sp. nov.</title>
        <authorList>
            <person name="Gieschler S."/>
            <person name="Fiedler G."/>
            <person name="Brinks E."/>
            <person name="Boehnlein C."/>
            <person name="Franz C.M.A.P."/>
            <person name="Kabisch J."/>
        </authorList>
    </citation>
    <scope>NUCLEOTIDE SEQUENCE [LARGE SCALE GENOMIC DNA]</scope>
    <source>
        <strain evidence="1 2">MBT-1</strain>
    </source>
</reference>
<dbReference type="AlphaFoldDB" id="A0A7X1G9E4"/>
<dbReference type="RefSeq" id="WP_166589903.1">
    <property type="nucleotide sequence ID" value="NZ_CP090311.1"/>
</dbReference>
<proteinExistence type="predicted"/>
<protein>
    <submittedName>
        <fullName evidence="1">Uncharacterized protein</fullName>
    </submittedName>
</protein>
<accession>A0A7X1G9E4</accession>
<keyword evidence="2" id="KW-1185">Reference proteome</keyword>
<sequence>MEQHYMVYAVRGAVVALPGANGLVTCSDVVKSCLLAQLVASKKVQMKLAVDWYDAYLRVVDDFWIRSLKTQQYFSLGPQNGTSPLEWVAGMMVNSNDRPGQDFAAFLPHLAHLNDSVGAIGELPENTSPALQEVRLLAILALTPTSIISLYIGFQTRQVLNANPWSQVFRGEDVVGVVCVRQARANLSECLYAQAREAVDLKLGDKLSDNLSRLGEIVNGVYTPFAMGGRS</sequence>
<evidence type="ECO:0000313" key="1">
    <source>
        <dbReference type="EMBL" id="MBC2688292.1"/>
    </source>
</evidence>
<dbReference type="Proteomes" id="UP000526003">
    <property type="component" value="Unassembled WGS sequence"/>
</dbReference>
<dbReference type="EMBL" id="JACMYG010000001">
    <property type="protein sequence ID" value="MBC2688292.1"/>
    <property type="molecule type" value="Genomic_DNA"/>
</dbReference>
<organism evidence="1 2">
    <name type="scientific">Pseudomonas kielensis</name>
    <dbReference type="NCBI Taxonomy" id="2762577"/>
    <lineage>
        <taxon>Bacteria</taxon>
        <taxon>Pseudomonadati</taxon>
        <taxon>Pseudomonadota</taxon>
        <taxon>Gammaproteobacteria</taxon>
        <taxon>Pseudomonadales</taxon>
        <taxon>Pseudomonadaceae</taxon>
        <taxon>Pseudomonas</taxon>
    </lineage>
</organism>
<name>A0A7X1G9E4_9PSED</name>
<gene>
    <name evidence="1" type="ORF">H7995_00605</name>
</gene>
<comment type="caution">
    <text evidence="1">The sequence shown here is derived from an EMBL/GenBank/DDBJ whole genome shotgun (WGS) entry which is preliminary data.</text>
</comment>